<keyword evidence="1 2" id="KW-0808">Transferase</keyword>
<evidence type="ECO:0000313" key="4">
    <source>
        <dbReference type="EMBL" id="VDO14389.1"/>
    </source>
</evidence>
<dbReference type="SUPFAM" id="SSF48403">
    <property type="entry name" value="Ankyrin repeat"/>
    <property type="match status" value="1"/>
</dbReference>
<evidence type="ECO:0000313" key="6">
    <source>
        <dbReference type="WBParaSite" id="HNAJ_0001291901-mRNA-1"/>
    </source>
</evidence>
<dbReference type="WBParaSite" id="HNAJ_0001291901-mRNA-1">
    <property type="protein sequence ID" value="HNAJ_0001291901-mRNA-1"/>
    <property type="gene ID" value="HNAJ_0001291901"/>
</dbReference>
<dbReference type="UniPathway" id="UPA00143"/>
<dbReference type="STRING" id="102285.A0A0R3TYH0"/>
<comment type="catalytic activity">
    <reaction evidence="2">
        <text>S-ubiquitinyl-[E2 ubiquitin-conjugating enzyme]-L-cysteine + [acceptor protein]-L-lysine = [E2 ubiquitin-conjugating enzyme]-L-cysteine + N(6)-ubiquitinyl-[acceptor protein]-L-lysine.</text>
        <dbReference type="EC" id="2.3.2.26"/>
    </reaction>
</comment>
<evidence type="ECO:0000256" key="1">
    <source>
        <dbReference type="ARBA" id="ARBA00022679"/>
    </source>
</evidence>
<evidence type="ECO:0000256" key="2">
    <source>
        <dbReference type="RuleBase" id="RU369009"/>
    </source>
</evidence>
<gene>
    <name evidence="4" type="ORF">HNAJ_LOCUS12893</name>
</gene>
<evidence type="ECO:0000256" key="3">
    <source>
        <dbReference type="SAM" id="MobiDB-lite"/>
    </source>
</evidence>
<organism evidence="6">
    <name type="scientific">Rodentolepis nana</name>
    <name type="common">Dwarf tapeworm</name>
    <name type="synonym">Hymenolepis nana</name>
    <dbReference type="NCBI Taxonomy" id="102285"/>
    <lineage>
        <taxon>Eukaryota</taxon>
        <taxon>Metazoa</taxon>
        <taxon>Spiralia</taxon>
        <taxon>Lophotrochozoa</taxon>
        <taxon>Platyhelminthes</taxon>
        <taxon>Cestoda</taxon>
        <taxon>Eucestoda</taxon>
        <taxon>Cyclophyllidea</taxon>
        <taxon>Hymenolepididae</taxon>
        <taxon>Rodentolepis</taxon>
    </lineage>
</organism>
<reference evidence="6" key="1">
    <citation type="submission" date="2017-02" db="UniProtKB">
        <authorList>
            <consortium name="WormBaseParasite"/>
        </authorList>
    </citation>
    <scope>IDENTIFICATION</scope>
</reference>
<dbReference type="OrthoDB" id="412600at2759"/>
<comment type="similarity">
    <text evidence="2">Belongs to the UPL family. K-HECT subfamily.</text>
</comment>
<dbReference type="GO" id="GO:0000209">
    <property type="term" value="P:protein polyubiquitination"/>
    <property type="evidence" value="ECO:0007669"/>
    <property type="project" value="TreeGrafter"/>
</dbReference>
<accession>A0A0R3TYH0</accession>
<dbReference type="Gene3D" id="1.25.40.20">
    <property type="entry name" value="Ankyrin repeat-containing domain"/>
    <property type="match status" value="1"/>
</dbReference>
<dbReference type="EMBL" id="UZAE01014767">
    <property type="protein sequence ID" value="VDO14389.1"/>
    <property type="molecule type" value="Genomic_DNA"/>
</dbReference>
<dbReference type="PANTHER" id="PTHR45670:SF1">
    <property type="entry name" value="E3 UBIQUITIN-PROTEIN LIGASE HECTD1"/>
    <property type="match status" value="1"/>
</dbReference>
<dbReference type="InterPro" id="IPR036770">
    <property type="entry name" value="Ankyrin_rpt-contain_sf"/>
</dbReference>
<keyword evidence="5" id="KW-1185">Reference proteome</keyword>
<sequence length="1411" mass="163266">MIINIVSSWSDREFFSSSNVDLEELHNFGIMRRAIDTIHQNDMDALKVVLTQCPFNDYRDYRGQTILQWAASYGTAEMVEFIYSNLPDDHKYDPEALLLTVLRHRMDNCRTLLQHREVVSDGDVSSILLRSGNLSVAERNEVEVLRRAAQGGSRTPTGEDPQAPAMENLQTEVEFDQDDSQVPKTKSVSMMVYIFVTEIIPVLITAHNRSSNPTIRRIAIYQVRRLIGLLPVHHLEFINELTFHGRDLCHWLCGLINTSFCHDVGLACEESVLLYNQLLFMDSRFYYDLSKLYNFKTSLEYLRNQQLFGILQHLGLFEGERNEANSIISSLQSTYHVQFCDWSVFRLGEVLLIYNDVAICVLKYDGINGISNACVYTTEIGDEIVTCSSPVRRSEINSIAHQLIYLVEFVRKINNPRLESDVRRHHKETTPANSSNKSSHPLPSTSKAFHPNTIHLCRIRETMVSMEPFEMEFFQAENEEYFLRVKVGNENFFLFSESPSYTIYHVREYPMQIKMEEGTPVVKQFQINERIYRVDYESGSLTESLPFTQTLSSPRWLIRQEAEVPSKLSIIANEISSLLSIKNEGYELESLKKSFCRLKKQLLKDPITITTNVVITSGIVRVLLQCLSISPSTTKSDVNDELTQMDRLDALMKRREVFLSVFDHEIAFYKLIQCIKAAFEEIEHLPLYLFNHLQSCRAITEDSLGIDDKEVTHVSYQKVGSEGGIEFDILRLLSHFLYTQRSNSNLELHNPLFTWNADLCMEDSSMPIKLNFRNPFSLNQVQRNRNFNFLLHWSETSENIGSYMLYLGSYPFKRINLAVPYIQWLSSSGETRSNWIDAVYRGYIRAYSFLPNSQGVYHSGVDIPLLRSPFSEQCIVCKNKAITNSHFPDIDFDICFMNLQVGARYVIDLRADLVLHCYCLTTLRNVDKNEDIVNWCLQASNDGKSWITLKVHKNDRTLNSEEPVIFEIEHRLSFRIYRIMDLSPINQQGRLHVCGLDFYGTIVRFHRKPLELNVLAQVPESIRYDTPSEVPTVAEFYMTNLMKSIRDGEFHVHPSGFSGSVYNLATGWSAESSHERVGYSHMQLLISPLTKDYLRIAQKMQSQWPVWRLQFELVVKQQNGDDIASYPIFDLRQPLFTYLVSLVEQLVLKRISINTLRDAKLIIRMKSASPTEKEDLKQEWTSKRGGLLSDGDWNVVTRRNEFCHSIPGKATKKCVNKEAAEDMLKLIQLLHQLFRSRVESMKTDGRNDFISEHITRKIKRQLNDNVAVMTGPTFPNWCFNLLQKMNFLFTFEFRLEIFRACALGPARSMKWIQDNGQKQDPKYANDHFYSYLPYSINPMFEDLESLSFRQTFKEIYFWNQEAVDGTIVTDCTKIIRNLTEGDNAGVFLKWAERVLEENADRMTNLTIGFNG</sequence>
<comment type="function">
    <text evidence="2">E3 ubiquitin-protein ligase which accepts ubiquitin from an E2 ubiquitin-conjugating enzyme in the form of a thioester and then directly transfers the ubiquitin to targeted substrates.</text>
</comment>
<dbReference type="Proteomes" id="UP000278807">
    <property type="component" value="Unassembled WGS sequence"/>
</dbReference>
<protein>
    <recommendedName>
        <fullName evidence="2">E3 ubiquitin-protein ligase</fullName>
        <ecNumber evidence="2">2.3.2.26</ecNumber>
    </recommendedName>
</protein>
<proteinExistence type="inferred from homology"/>
<evidence type="ECO:0000313" key="5">
    <source>
        <dbReference type="Proteomes" id="UP000278807"/>
    </source>
</evidence>
<feature type="region of interest" description="Disordered" evidence="3">
    <location>
        <begin position="420"/>
        <end position="447"/>
    </location>
</feature>
<comment type="pathway">
    <text evidence="2">Protein modification; protein ubiquitination.</text>
</comment>
<name>A0A0R3TYH0_RODNA</name>
<dbReference type="EC" id="2.3.2.26" evidence="2"/>
<dbReference type="InterPro" id="IPR045322">
    <property type="entry name" value="HECTD1/TRIP12-like"/>
</dbReference>
<feature type="compositionally biased region" description="Polar residues" evidence="3">
    <location>
        <begin position="430"/>
        <end position="447"/>
    </location>
</feature>
<dbReference type="PANTHER" id="PTHR45670">
    <property type="entry name" value="E3 UBIQUITIN-PROTEIN LIGASE TRIP12"/>
    <property type="match status" value="1"/>
</dbReference>
<dbReference type="GO" id="GO:0061630">
    <property type="term" value="F:ubiquitin protein ligase activity"/>
    <property type="evidence" value="ECO:0007669"/>
    <property type="project" value="UniProtKB-UniRule"/>
</dbReference>
<keyword evidence="2" id="KW-0833">Ubl conjugation pathway</keyword>
<reference evidence="4 5" key="2">
    <citation type="submission" date="2018-11" db="EMBL/GenBank/DDBJ databases">
        <authorList>
            <consortium name="Pathogen Informatics"/>
        </authorList>
    </citation>
    <scope>NUCLEOTIDE SEQUENCE [LARGE SCALE GENOMIC DNA]</scope>
</reference>
<dbReference type="GO" id="GO:0043161">
    <property type="term" value="P:proteasome-mediated ubiquitin-dependent protein catabolic process"/>
    <property type="evidence" value="ECO:0007669"/>
    <property type="project" value="TreeGrafter"/>
</dbReference>